<dbReference type="Pfam" id="PF07686">
    <property type="entry name" value="V-set"/>
    <property type="match status" value="1"/>
</dbReference>
<dbReference type="AlphaFoldDB" id="A0A4W4E1J5"/>
<dbReference type="InterPro" id="IPR007110">
    <property type="entry name" value="Ig-like_dom"/>
</dbReference>
<sequence length="119" mass="13148">MVSLCPFTFSHLSIQPVYPTVNVLQGNPVTLSCLYNGSTSTDSLLWYRQYSRSSPQFVYLVGEAKFEQKAEPLVPGVSAVVNEKKNRSTTSRTSTELSITKATLTDSALYYCALRVVAQ</sequence>
<reference evidence="9" key="3">
    <citation type="submission" date="2020-05" db="EMBL/GenBank/DDBJ databases">
        <title>Electrophorus electricus (electric eel) genome, fEleEle1, primary haplotype.</title>
        <authorList>
            <person name="Myers G."/>
            <person name="Meyer A."/>
            <person name="Fedrigo O."/>
            <person name="Formenti G."/>
            <person name="Rhie A."/>
            <person name="Tracey A."/>
            <person name="Sims Y."/>
            <person name="Jarvis E.D."/>
        </authorList>
    </citation>
    <scope>NUCLEOTIDE SEQUENCE [LARGE SCALE GENOMIC DNA]</scope>
</reference>
<reference evidence="9" key="4">
    <citation type="submission" date="2025-08" db="UniProtKB">
        <authorList>
            <consortium name="Ensembl"/>
        </authorList>
    </citation>
    <scope>IDENTIFICATION</scope>
</reference>
<keyword evidence="2" id="KW-1003">Cell membrane</keyword>
<dbReference type="Gene3D" id="2.60.40.10">
    <property type="entry name" value="Immunoglobulins"/>
    <property type="match status" value="1"/>
</dbReference>
<dbReference type="OMA" id="QFAGLMS"/>
<dbReference type="GO" id="GO:0009617">
    <property type="term" value="P:response to bacterium"/>
    <property type="evidence" value="ECO:0007669"/>
    <property type="project" value="TreeGrafter"/>
</dbReference>
<dbReference type="SUPFAM" id="SSF48726">
    <property type="entry name" value="Immunoglobulin"/>
    <property type="match status" value="1"/>
</dbReference>
<reference evidence="10" key="2">
    <citation type="journal article" date="2017" name="Sci. Adv.">
        <title>A tail of two voltages: Proteomic comparison of the three electric organs of the electric eel.</title>
        <authorList>
            <person name="Traeger L.L."/>
            <person name="Sabat G."/>
            <person name="Barrett-Wilt G.A."/>
            <person name="Wells G.B."/>
            <person name="Sussman M.R."/>
        </authorList>
    </citation>
    <scope>NUCLEOTIDE SEQUENCE [LARGE SCALE GENOMIC DNA]</scope>
</reference>
<evidence type="ECO:0000256" key="6">
    <source>
        <dbReference type="ARBA" id="ARBA00023157"/>
    </source>
</evidence>
<dbReference type="InterPro" id="IPR052051">
    <property type="entry name" value="TCR_complex_component"/>
</dbReference>
<reference evidence="10" key="1">
    <citation type="journal article" date="2014" name="Science">
        <title>Nonhuman genetics. Genomic basis for the convergent evolution of electric organs.</title>
        <authorList>
            <person name="Gallant J.R."/>
            <person name="Traeger L.L."/>
            <person name="Volkening J.D."/>
            <person name="Moffett H."/>
            <person name="Chen P.H."/>
            <person name="Novina C.D."/>
            <person name="Phillips G.N.Jr."/>
            <person name="Anand R."/>
            <person name="Wells G.B."/>
            <person name="Pinch M."/>
            <person name="Guth R."/>
            <person name="Unguez G.A."/>
            <person name="Albert J.S."/>
            <person name="Zakon H.H."/>
            <person name="Samanta M.P."/>
            <person name="Sussman M.R."/>
        </authorList>
    </citation>
    <scope>NUCLEOTIDE SEQUENCE [LARGE SCALE GENOMIC DNA]</scope>
</reference>
<evidence type="ECO:0000313" key="10">
    <source>
        <dbReference type="Proteomes" id="UP000314983"/>
    </source>
</evidence>
<dbReference type="GO" id="GO:0005886">
    <property type="term" value="C:plasma membrane"/>
    <property type="evidence" value="ECO:0007669"/>
    <property type="project" value="UniProtKB-SubCell"/>
</dbReference>
<dbReference type="SMART" id="SM00406">
    <property type="entry name" value="IGv"/>
    <property type="match status" value="1"/>
</dbReference>
<keyword evidence="6" id="KW-1015">Disulfide bond</keyword>
<dbReference type="PANTHER" id="PTHR19433">
    <property type="entry name" value="T-CELL RECEPTOR ALPHA CHAIN V REGION-RELATED"/>
    <property type="match status" value="1"/>
</dbReference>
<reference evidence="9" key="5">
    <citation type="submission" date="2025-09" db="UniProtKB">
        <authorList>
            <consortium name="Ensembl"/>
        </authorList>
    </citation>
    <scope>IDENTIFICATION</scope>
</reference>
<dbReference type="InterPro" id="IPR013106">
    <property type="entry name" value="Ig_V-set"/>
</dbReference>
<keyword evidence="5" id="KW-0472">Membrane</keyword>
<keyword evidence="3" id="KW-0732">Signal</keyword>
<dbReference type="Ensembl" id="ENSEEET00000005084.2">
    <property type="protein sequence ID" value="ENSEEEP00000005016.2"/>
    <property type="gene ID" value="ENSEEEG00000026681.1"/>
</dbReference>
<proteinExistence type="predicted"/>
<dbReference type="InterPro" id="IPR036179">
    <property type="entry name" value="Ig-like_dom_sf"/>
</dbReference>
<evidence type="ECO:0000259" key="8">
    <source>
        <dbReference type="PROSITE" id="PS50835"/>
    </source>
</evidence>
<evidence type="ECO:0000256" key="5">
    <source>
        <dbReference type="ARBA" id="ARBA00023136"/>
    </source>
</evidence>
<evidence type="ECO:0000256" key="2">
    <source>
        <dbReference type="ARBA" id="ARBA00022475"/>
    </source>
</evidence>
<evidence type="ECO:0000256" key="4">
    <source>
        <dbReference type="ARBA" id="ARBA00022859"/>
    </source>
</evidence>
<keyword evidence="10" id="KW-1185">Reference proteome</keyword>
<keyword evidence="7" id="KW-0325">Glycoprotein</keyword>
<feature type="domain" description="Ig-like" evidence="8">
    <location>
        <begin position="16"/>
        <end position="119"/>
    </location>
</feature>
<keyword evidence="4" id="KW-0391">Immunity</keyword>
<accession>A0A4W4E1J5</accession>
<evidence type="ECO:0000256" key="7">
    <source>
        <dbReference type="ARBA" id="ARBA00023180"/>
    </source>
</evidence>
<dbReference type="PROSITE" id="PS50835">
    <property type="entry name" value="IG_LIKE"/>
    <property type="match status" value="1"/>
</dbReference>
<evidence type="ECO:0000256" key="1">
    <source>
        <dbReference type="ARBA" id="ARBA00004236"/>
    </source>
</evidence>
<evidence type="ECO:0000313" key="9">
    <source>
        <dbReference type="Ensembl" id="ENSEEEP00000005016.2"/>
    </source>
</evidence>
<dbReference type="GO" id="GO:0002376">
    <property type="term" value="P:immune system process"/>
    <property type="evidence" value="ECO:0007669"/>
    <property type="project" value="UniProtKB-KW"/>
</dbReference>
<organism evidence="9 10">
    <name type="scientific">Electrophorus electricus</name>
    <name type="common">Electric eel</name>
    <name type="synonym">Gymnotus electricus</name>
    <dbReference type="NCBI Taxonomy" id="8005"/>
    <lineage>
        <taxon>Eukaryota</taxon>
        <taxon>Metazoa</taxon>
        <taxon>Chordata</taxon>
        <taxon>Craniata</taxon>
        <taxon>Vertebrata</taxon>
        <taxon>Euteleostomi</taxon>
        <taxon>Actinopterygii</taxon>
        <taxon>Neopterygii</taxon>
        <taxon>Teleostei</taxon>
        <taxon>Ostariophysi</taxon>
        <taxon>Gymnotiformes</taxon>
        <taxon>Gymnotoidei</taxon>
        <taxon>Gymnotidae</taxon>
        <taxon>Electrophorus</taxon>
    </lineage>
</organism>
<name>A0A4W4E1J5_ELEEL</name>
<dbReference type="InterPro" id="IPR013783">
    <property type="entry name" value="Ig-like_fold"/>
</dbReference>
<dbReference type="PANTHER" id="PTHR19433:SF137">
    <property type="entry name" value="IG-LIKE DOMAIN-CONTAINING PROTEIN"/>
    <property type="match status" value="1"/>
</dbReference>
<dbReference type="GeneTree" id="ENSGT01140000282758"/>
<protein>
    <recommendedName>
        <fullName evidence="8">Ig-like domain-containing protein</fullName>
    </recommendedName>
</protein>
<dbReference type="Proteomes" id="UP000314983">
    <property type="component" value="Chromosome 18"/>
</dbReference>
<comment type="subcellular location">
    <subcellularLocation>
        <location evidence="1">Cell membrane</location>
    </subcellularLocation>
</comment>
<evidence type="ECO:0000256" key="3">
    <source>
        <dbReference type="ARBA" id="ARBA00022729"/>
    </source>
</evidence>